<name>A0A8X6W6B0_TRICX</name>
<keyword evidence="2" id="KW-1185">Reference proteome</keyword>
<proteinExistence type="predicted"/>
<dbReference type="Proteomes" id="UP000887159">
    <property type="component" value="Unassembled WGS sequence"/>
</dbReference>
<reference evidence="1" key="1">
    <citation type="submission" date="2020-08" db="EMBL/GenBank/DDBJ databases">
        <title>Multicomponent nature underlies the extraordinary mechanical properties of spider dragline silk.</title>
        <authorList>
            <person name="Kono N."/>
            <person name="Nakamura H."/>
            <person name="Mori M."/>
            <person name="Yoshida Y."/>
            <person name="Ohtoshi R."/>
            <person name="Malay A.D."/>
            <person name="Moran D.A.P."/>
            <person name="Tomita M."/>
            <person name="Numata K."/>
            <person name="Arakawa K."/>
        </authorList>
    </citation>
    <scope>NUCLEOTIDE SEQUENCE</scope>
</reference>
<dbReference type="EMBL" id="BMAU01021387">
    <property type="protein sequence ID" value="GFY28885.1"/>
    <property type="molecule type" value="Genomic_DNA"/>
</dbReference>
<evidence type="ECO:0000313" key="2">
    <source>
        <dbReference type="Proteomes" id="UP000887159"/>
    </source>
</evidence>
<evidence type="ECO:0000313" key="1">
    <source>
        <dbReference type="EMBL" id="GFY28885.1"/>
    </source>
</evidence>
<accession>A0A8X6W6B0</accession>
<comment type="caution">
    <text evidence="1">The sequence shown here is derived from an EMBL/GenBank/DDBJ whole genome shotgun (WGS) entry which is preliminary data.</text>
</comment>
<sequence length="96" mass="10795">MVWITISSREIIGPFFGLETVTEAKYLDIGLEFVTIQMTLEVGISSYRFMQDGTQPLRTVSVLDFLSELFNDHAVIDTIRVLLLILLGKNTSLTVV</sequence>
<organism evidence="1 2">
    <name type="scientific">Trichonephila clavipes</name>
    <name type="common">Golden silk orbweaver</name>
    <name type="synonym">Nephila clavipes</name>
    <dbReference type="NCBI Taxonomy" id="2585209"/>
    <lineage>
        <taxon>Eukaryota</taxon>
        <taxon>Metazoa</taxon>
        <taxon>Ecdysozoa</taxon>
        <taxon>Arthropoda</taxon>
        <taxon>Chelicerata</taxon>
        <taxon>Arachnida</taxon>
        <taxon>Araneae</taxon>
        <taxon>Araneomorphae</taxon>
        <taxon>Entelegynae</taxon>
        <taxon>Araneoidea</taxon>
        <taxon>Nephilidae</taxon>
        <taxon>Trichonephila</taxon>
    </lineage>
</organism>
<dbReference type="AlphaFoldDB" id="A0A8X6W6B0"/>
<protein>
    <submittedName>
        <fullName evidence="1">Uncharacterized protein</fullName>
    </submittedName>
</protein>
<gene>
    <name evidence="1" type="ORF">TNCV_4720161</name>
</gene>